<feature type="domain" description="General secretion pathway GspH" evidence="11">
    <location>
        <begin position="68"/>
        <end position="179"/>
    </location>
</feature>
<dbReference type="RefSeq" id="WP_058935053.1">
    <property type="nucleotide sequence ID" value="NZ_CP013729.1"/>
</dbReference>
<dbReference type="GO" id="GO:0005886">
    <property type="term" value="C:plasma membrane"/>
    <property type="evidence" value="ECO:0007669"/>
    <property type="project" value="UniProtKB-SubCell"/>
</dbReference>
<dbReference type="Gene3D" id="3.55.40.10">
    <property type="entry name" value="minor pseudopilin epsh domain"/>
    <property type="match status" value="1"/>
</dbReference>
<sequence length="205" mass="22643">MTPPPRFHSPLWLHTAGKRDARLRLHTARPRGFTLLEALVAVLLLSLLLAFALPAGHRWLQRQRLWHAAETVLADLYFARSESLHGSRNVMLRFLSTPSGACYVIYSGPQNSCQCETEGPSTCLPGGQAYRTYQTPRRDGFPMLSSNVSSMLFSSRLGTVALAATFRLSTEGVGEVRHIVGITGRVRSCSADRSFTRWPACEGVV</sequence>
<name>A0A0U3MV13_9BURK</name>
<dbReference type="AlphaFoldDB" id="A0A0U3MV13"/>
<reference evidence="12 13" key="1">
    <citation type="submission" date="2015-12" db="EMBL/GenBank/DDBJ databases">
        <title>Complete genome of Roseateles depolymerans KCTC 42856.</title>
        <authorList>
            <person name="Kim K.M."/>
        </authorList>
    </citation>
    <scope>NUCLEOTIDE SEQUENCE [LARGE SCALE GENOMIC DNA]</scope>
    <source>
        <strain evidence="12 13">KCTC 42856</strain>
    </source>
</reference>
<keyword evidence="3" id="KW-1003">Cell membrane</keyword>
<accession>A0A0U3MV13</accession>
<protein>
    <recommendedName>
        <fullName evidence="2">Type II secretion system protein H</fullName>
    </recommendedName>
    <alternativeName>
        <fullName evidence="10">General secretion pathway protein H</fullName>
    </alternativeName>
</protein>
<dbReference type="SUPFAM" id="SSF54523">
    <property type="entry name" value="Pili subunits"/>
    <property type="match status" value="1"/>
</dbReference>
<dbReference type="InterPro" id="IPR045584">
    <property type="entry name" value="Pilin-like"/>
</dbReference>
<dbReference type="InterPro" id="IPR022346">
    <property type="entry name" value="T2SS_GspH"/>
</dbReference>
<evidence type="ECO:0000256" key="6">
    <source>
        <dbReference type="ARBA" id="ARBA00022692"/>
    </source>
</evidence>
<dbReference type="InterPro" id="IPR012902">
    <property type="entry name" value="N_methyl_site"/>
</dbReference>
<dbReference type="NCBIfam" id="TIGR02532">
    <property type="entry name" value="IV_pilin_GFxxxE"/>
    <property type="match status" value="1"/>
</dbReference>
<dbReference type="OrthoDB" id="8592199at2"/>
<evidence type="ECO:0000256" key="1">
    <source>
        <dbReference type="ARBA" id="ARBA00004377"/>
    </source>
</evidence>
<comment type="subcellular location">
    <subcellularLocation>
        <location evidence="1">Cell inner membrane</location>
        <topology evidence="1">Single-pass membrane protein</topology>
    </subcellularLocation>
</comment>
<evidence type="ECO:0000313" key="13">
    <source>
        <dbReference type="Proteomes" id="UP000060699"/>
    </source>
</evidence>
<organism evidence="12 13">
    <name type="scientific">Roseateles depolymerans</name>
    <dbReference type="NCBI Taxonomy" id="76731"/>
    <lineage>
        <taxon>Bacteria</taxon>
        <taxon>Pseudomonadati</taxon>
        <taxon>Pseudomonadota</taxon>
        <taxon>Betaproteobacteria</taxon>
        <taxon>Burkholderiales</taxon>
        <taxon>Sphaerotilaceae</taxon>
        <taxon>Roseateles</taxon>
    </lineage>
</organism>
<evidence type="ECO:0000256" key="9">
    <source>
        <dbReference type="ARBA" id="ARBA00025772"/>
    </source>
</evidence>
<evidence type="ECO:0000313" key="12">
    <source>
        <dbReference type="EMBL" id="ALV06835.1"/>
    </source>
</evidence>
<evidence type="ECO:0000256" key="5">
    <source>
        <dbReference type="ARBA" id="ARBA00022519"/>
    </source>
</evidence>
<dbReference type="STRING" id="76731.RD2015_2364"/>
<dbReference type="KEGG" id="rdp:RD2015_2364"/>
<dbReference type="Proteomes" id="UP000060699">
    <property type="component" value="Chromosome"/>
</dbReference>
<dbReference type="Pfam" id="PF07963">
    <property type="entry name" value="N_methyl"/>
    <property type="match status" value="1"/>
</dbReference>
<keyword evidence="8" id="KW-0472">Membrane</keyword>
<evidence type="ECO:0000256" key="3">
    <source>
        <dbReference type="ARBA" id="ARBA00022475"/>
    </source>
</evidence>
<evidence type="ECO:0000256" key="4">
    <source>
        <dbReference type="ARBA" id="ARBA00022481"/>
    </source>
</evidence>
<keyword evidence="5" id="KW-0997">Cell inner membrane</keyword>
<dbReference type="GO" id="GO:0015627">
    <property type="term" value="C:type II protein secretion system complex"/>
    <property type="evidence" value="ECO:0007669"/>
    <property type="project" value="InterPro"/>
</dbReference>
<evidence type="ECO:0000256" key="7">
    <source>
        <dbReference type="ARBA" id="ARBA00022989"/>
    </source>
</evidence>
<dbReference type="GO" id="GO:0015628">
    <property type="term" value="P:protein secretion by the type II secretion system"/>
    <property type="evidence" value="ECO:0007669"/>
    <property type="project" value="InterPro"/>
</dbReference>
<dbReference type="PROSITE" id="PS00409">
    <property type="entry name" value="PROKAR_NTER_METHYL"/>
    <property type="match status" value="1"/>
</dbReference>
<proteinExistence type="inferred from homology"/>
<dbReference type="EMBL" id="CP013729">
    <property type="protein sequence ID" value="ALV06835.1"/>
    <property type="molecule type" value="Genomic_DNA"/>
</dbReference>
<keyword evidence="13" id="KW-1185">Reference proteome</keyword>
<keyword evidence="7" id="KW-1133">Transmembrane helix</keyword>
<keyword evidence="4" id="KW-0488">Methylation</keyword>
<evidence type="ECO:0000256" key="2">
    <source>
        <dbReference type="ARBA" id="ARBA00021549"/>
    </source>
</evidence>
<keyword evidence="6" id="KW-0812">Transmembrane</keyword>
<evidence type="ECO:0000259" key="11">
    <source>
        <dbReference type="Pfam" id="PF12019"/>
    </source>
</evidence>
<dbReference type="Pfam" id="PF12019">
    <property type="entry name" value="GspH"/>
    <property type="match status" value="1"/>
</dbReference>
<evidence type="ECO:0000256" key="8">
    <source>
        <dbReference type="ARBA" id="ARBA00023136"/>
    </source>
</evidence>
<evidence type="ECO:0000256" key="10">
    <source>
        <dbReference type="ARBA" id="ARBA00030775"/>
    </source>
</evidence>
<comment type="similarity">
    <text evidence="9">Belongs to the GSP H family.</text>
</comment>
<gene>
    <name evidence="12" type="ORF">RD2015_2364</name>
</gene>